<evidence type="ECO:0000313" key="2">
    <source>
        <dbReference type="Proteomes" id="UP001201549"/>
    </source>
</evidence>
<protein>
    <submittedName>
        <fullName evidence="1">Sce7726 family protein</fullName>
    </submittedName>
</protein>
<reference evidence="2" key="2">
    <citation type="submission" date="2023-07" db="EMBL/GenBank/DDBJ databases">
        <title>Shewanella mangrovi sp. nov., an acetaldehyde- degrading bacterium isolated from mangrove sediment.</title>
        <authorList>
            <person name="Liu Y."/>
        </authorList>
    </citation>
    <scope>NUCLEOTIDE SEQUENCE [LARGE SCALE GENOMIC DNA]</scope>
    <source>
        <strain evidence="2">C32</strain>
    </source>
</reference>
<gene>
    <name evidence="1" type="ORF">L9G74_08270</name>
</gene>
<keyword evidence="2" id="KW-1185">Reference proteome</keyword>
<proteinExistence type="predicted"/>
<accession>A0ABT2FJC3</accession>
<sequence>MLEIEVKASFINYLRKRNNRFSDGVIVNEFVYDNFNRRADLLYIKGNRLFAYEIKSEADSLSRLPGQIDNYLGHFDKVIMVVATKHVGAVLDMTPSVVEVIEIKPEGNFKIIRRGKISKNIESRKLLNLLKVKEIRQVAKKIGVSTHQNTKKTLIDELSCFKSNKLKGYIIQSISQRFTYSSSAFNLICGGRDVVKDDLNILSNNKKENKVDNIFLDKKNNCEDKKMLEMQRYSKHPIFGKVPSIVLDILKERDDQ</sequence>
<comment type="caution">
    <text evidence="1">The sequence shown here is derived from an EMBL/GenBank/DDBJ whole genome shotgun (WGS) entry which is preliminary data.</text>
</comment>
<dbReference type="EMBL" id="JAKOGG010000004">
    <property type="protein sequence ID" value="MCS4556430.1"/>
    <property type="molecule type" value="Genomic_DNA"/>
</dbReference>
<evidence type="ECO:0000313" key="1">
    <source>
        <dbReference type="EMBL" id="MCS4556430.1"/>
    </source>
</evidence>
<dbReference type="NCBIfam" id="NF033832">
    <property type="entry name" value="sce7726_fam"/>
    <property type="match status" value="1"/>
</dbReference>
<reference evidence="1 2" key="1">
    <citation type="submission" date="2022-02" db="EMBL/GenBank/DDBJ databases">
        <authorList>
            <person name="Zhuang L."/>
        </authorList>
    </citation>
    <scope>NUCLEOTIDE SEQUENCE [LARGE SCALE GENOMIC DNA]</scope>
    <source>
        <strain evidence="1 2">C32</strain>
    </source>
</reference>
<dbReference type="InterPro" id="IPR047729">
    <property type="entry name" value="Sce7726-like"/>
</dbReference>
<dbReference type="RefSeq" id="WP_238895825.1">
    <property type="nucleotide sequence ID" value="NZ_JAKOGG010000004.1"/>
</dbReference>
<dbReference type="Proteomes" id="UP001201549">
    <property type="component" value="Unassembled WGS sequence"/>
</dbReference>
<organism evidence="1 2">
    <name type="scientific">Shewanella electrica</name>
    <dbReference type="NCBI Taxonomy" id="515560"/>
    <lineage>
        <taxon>Bacteria</taxon>
        <taxon>Pseudomonadati</taxon>
        <taxon>Pseudomonadota</taxon>
        <taxon>Gammaproteobacteria</taxon>
        <taxon>Alteromonadales</taxon>
        <taxon>Shewanellaceae</taxon>
        <taxon>Shewanella</taxon>
    </lineage>
</organism>
<name>A0ABT2FJC3_9GAMM</name>